<name>A0A8F5RC46_9VIRU</name>
<comment type="similarity">
    <text evidence="2">Belongs to the microviridae F protein family.</text>
</comment>
<protein>
    <submittedName>
        <fullName evidence="6">Major capsid protein</fullName>
    </submittedName>
</protein>
<proteinExistence type="inferred from homology"/>
<dbReference type="EMBL" id="MZ089805">
    <property type="protein sequence ID" value="QXN75279.1"/>
    <property type="molecule type" value="Genomic_DNA"/>
</dbReference>
<dbReference type="GO" id="GO:0005198">
    <property type="term" value="F:structural molecule activity"/>
    <property type="evidence" value="ECO:0007669"/>
    <property type="project" value="InterPro"/>
</dbReference>
<dbReference type="InterPro" id="IPR003514">
    <property type="entry name" value="Microviridae_protein_F"/>
</dbReference>
<evidence type="ECO:0000256" key="4">
    <source>
        <dbReference type="ARBA" id="ARBA00022561"/>
    </source>
</evidence>
<dbReference type="InterPro" id="IPR037002">
    <property type="entry name" value="Microviridae_protein_F_sf"/>
</dbReference>
<sequence length="748" mass="84522">MAGVFSKNQGPKTKISRNTFDLSHQNNATMRFGEIYPILVEPVLPGDTVRMDLACGIRAMPTAFPVQTKVKLCAHAFYVRNRNLWKDWPAFITRTGNKKLSFPVLSSATTTSIVGTGKLGDYMNLPTTVVGSSRSIQTINSGVNLLSDYGSYGTGKYLFYNTEGYGSDAVLGGRSSTVILFPTDVGSYSTGTNNILSYSIVSQEWAILKKGMYVNFELDMPAEWYETIIDSGIVPYVIYRTSATDRYNQISSWFGAGQITLKSRTDTRAIINVLMPVLKDYNQSFDSQVALSLAFWKQDSSLIREGYWDGTFNRIESSAWWLPRFADSVVYPQSTLTDFAWQIPDVMEYRDVLDDPSDYPSVSALPFRAYESIYNAFYRDERNNPLYVNGIFDPNVYLPTTEGGPDDTRYELRKVNWEQDFLTTAMPTPQQGIAPLVGITSSGVATFALEDGTTETVQLETAEDGDTVTGAKFSNSVDPSVRRSIVNIATSGISINDFRGVNALQRWLETNIRRGYKYKDQIESHFGTTPSYAELDMPEFCGGLTHYFDSSQINQTVDNQQEPLGSYAGQLSCVAGNSHTINRTFDEHGYFIVVAFIVPVPVYTQLMPKDFIKRDPLEYFFPEFGHLGMQPITYGEVAPLQSLLNEQPLESTFGYQRAWYEYMSRQDEAHGDFRTTLRDFLLARQFRSLPSLTPEFLTVDPEQLNDIFTINYVQRDGEQIPVMPFLGQFHFKEIMKRKIPRYGIPRLE</sequence>
<evidence type="ECO:0000256" key="5">
    <source>
        <dbReference type="ARBA" id="ARBA00022844"/>
    </source>
</evidence>
<organism evidence="6">
    <name type="scientific">Microvirus mar59</name>
    <dbReference type="NCBI Taxonomy" id="2851195"/>
    <lineage>
        <taxon>Viruses</taxon>
        <taxon>Monodnaviria</taxon>
        <taxon>Sangervirae</taxon>
        <taxon>Phixviricota</taxon>
        <taxon>Malgrandaviricetes</taxon>
        <taxon>Petitvirales</taxon>
        <taxon>Microviridae</taxon>
    </lineage>
</organism>
<keyword evidence="5" id="KW-0946">Virion</keyword>
<accession>A0A8F5RC46</accession>
<keyword evidence="3" id="KW-1140">T=1 icosahedral capsid protein</keyword>
<evidence type="ECO:0000256" key="3">
    <source>
        <dbReference type="ARBA" id="ARBA00022431"/>
    </source>
</evidence>
<dbReference type="Gene3D" id="2.60.169.10">
    <property type="entry name" value="Microviridae F protein"/>
    <property type="match status" value="2"/>
</dbReference>
<comment type="subcellular location">
    <subcellularLocation>
        <location evidence="1">Virion</location>
    </subcellularLocation>
</comment>
<dbReference type="Pfam" id="PF02305">
    <property type="entry name" value="Phage_F"/>
    <property type="match status" value="2"/>
</dbReference>
<evidence type="ECO:0000313" key="6">
    <source>
        <dbReference type="EMBL" id="QXN75279.1"/>
    </source>
</evidence>
<evidence type="ECO:0000256" key="2">
    <source>
        <dbReference type="ARBA" id="ARBA00009963"/>
    </source>
</evidence>
<reference evidence="6" key="1">
    <citation type="submission" date="2021-04" db="EMBL/GenBank/DDBJ databases">
        <title>Genomes of microviruses identified in yellow-bellied marmot fecal samples.</title>
        <authorList>
            <person name="Varsani A."/>
            <person name="Kraberger S."/>
            <person name="Chatterjee A."/>
            <person name="Richet C."/>
            <person name="Fontenele R.S."/>
            <person name="Schmidlin K."/>
            <person name="Blumstein D.T."/>
        </authorList>
    </citation>
    <scope>NUCLEOTIDE SEQUENCE</scope>
    <source>
        <strain evidence="6">Mar59</strain>
    </source>
</reference>
<evidence type="ECO:0000256" key="1">
    <source>
        <dbReference type="ARBA" id="ARBA00004328"/>
    </source>
</evidence>
<dbReference type="InterPro" id="IPR016184">
    <property type="entry name" value="Capsid/spike_ssDNA_virus"/>
</dbReference>
<keyword evidence="4" id="KW-0167">Capsid protein</keyword>
<dbReference type="SUPFAM" id="SSF88645">
    <property type="entry name" value="ssDNA viruses"/>
    <property type="match status" value="2"/>
</dbReference>
<dbReference type="GO" id="GO:0039615">
    <property type="term" value="C:T=1 icosahedral viral capsid"/>
    <property type="evidence" value="ECO:0007669"/>
    <property type="project" value="UniProtKB-KW"/>
</dbReference>